<dbReference type="PROSITE" id="PS51819">
    <property type="entry name" value="VOC"/>
    <property type="match status" value="2"/>
</dbReference>
<dbReference type="RefSeq" id="WP_344365857.1">
    <property type="nucleotide sequence ID" value="NZ_BAAAQB010000034.1"/>
</dbReference>
<dbReference type="InterPro" id="IPR004360">
    <property type="entry name" value="Glyas_Fos-R_dOase_dom"/>
</dbReference>
<dbReference type="Pfam" id="PF18029">
    <property type="entry name" value="Glyoxalase_6"/>
    <property type="match status" value="1"/>
</dbReference>
<accession>A0ABN2Z706</accession>
<protein>
    <submittedName>
        <fullName evidence="2">VOC family protein</fullName>
    </submittedName>
</protein>
<name>A0ABN2Z706_9MICC</name>
<dbReference type="PANTHER" id="PTHR33993">
    <property type="entry name" value="GLYOXALASE-RELATED"/>
    <property type="match status" value="1"/>
</dbReference>
<dbReference type="InterPro" id="IPR041581">
    <property type="entry name" value="Glyoxalase_6"/>
</dbReference>
<gene>
    <name evidence="2" type="ORF">GCM10009825_23790</name>
</gene>
<keyword evidence="3" id="KW-1185">Reference proteome</keyword>
<reference evidence="2 3" key="1">
    <citation type="journal article" date="2019" name="Int. J. Syst. Evol. Microbiol.">
        <title>The Global Catalogue of Microorganisms (GCM) 10K type strain sequencing project: providing services to taxonomists for standard genome sequencing and annotation.</title>
        <authorList>
            <consortium name="The Broad Institute Genomics Platform"/>
            <consortium name="The Broad Institute Genome Sequencing Center for Infectious Disease"/>
            <person name="Wu L."/>
            <person name="Ma J."/>
        </authorList>
    </citation>
    <scope>NUCLEOTIDE SEQUENCE [LARGE SCALE GENOMIC DNA]</scope>
    <source>
        <strain evidence="2 3">JCM 15921</strain>
    </source>
</reference>
<dbReference type="EMBL" id="BAAAQB010000034">
    <property type="protein sequence ID" value="GAA2137772.1"/>
    <property type="molecule type" value="Genomic_DNA"/>
</dbReference>
<dbReference type="Proteomes" id="UP001500102">
    <property type="component" value="Unassembled WGS sequence"/>
</dbReference>
<dbReference type="SUPFAM" id="SSF54593">
    <property type="entry name" value="Glyoxalase/Bleomycin resistance protein/Dihydroxybiphenyl dioxygenase"/>
    <property type="match status" value="1"/>
</dbReference>
<organism evidence="2 3">
    <name type="scientific">Arthrobacter humicola</name>
    <dbReference type="NCBI Taxonomy" id="409291"/>
    <lineage>
        <taxon>Bacteria</taxon>
        <taxon>Bacillati</taxon>
        <taxon>Actinomycetota</taxon>
        <taxon>Actinomycetes</taxon>
        <taxon>Micrococcales</taxon>
        <taxon>Micrococcaceae</taxon>
        <taxon>Arthrobacter</taxon>
    </lineage>
</organism>
<dbReference type="Gene3D" id="3.10.180.10">
    <property type="entry name" value="2,3-Dihydroxybiphenyl 1,2-Dioxygenase, domain 1"/>
    <property type="match status" value="2"/>
</dbReference>
<dbReference type="InterPro" id="IPR052164">
    <property type="entry name" value="Anthracycline_SecMetBiosynth"/>
</dbReference>
<comment type="caution">
    <text evidence="2">The sequence shown here is derived from an EMBL/GenBank/DDBJ whole genome shotgun (WGS) entry which is preliminary data.</text>
</comment>
<dbReference type="InterPro" id="IPR029068">
    <property type="entry name" value="Glyas_Bleomycin-R_OHBP_Dase"/>
</dbReference>
<evidence type="ECO:0000313" key="3">
    <source>
        <dbReference type="Proteomes" id="UP001500102"/>
    </source>
</evidence>
<dbReference type="InterPro" id="IPR037523">
    <property type="entry name" value="VOC_core"/>
</dbReference>
<proteinExistence type="predicted"/>
<evidence type="ECO:0000259" key="1">
    <source>
        <dbReference type="PROSITE" id="PS51819"/>
    </source>
</evidence>
<feature type="domain" description="VOC" evidence="1">
    <location>
        <begin position="11"/>
        <end position="129"/>
    </location>
</feature>
<dbReference type="Pfam" id="PF00903">
    <property type="entry name" value="Glyoxalase"/>
    <property type="match status" value="1"/>
</dbReference>
<feature type="domain" description="VOC" evidence="1">
    <location>
        <begin position="143"/>
        <end position="265"/>
    </location>
</feature>
<sequence length="265" mass="27827">MTMRTGFAEGELCWTDLQTSDVEAAKAFYAEVFGWRYENLPTPDGRSYAKAFLGDDLVSVIAPQTPGQESAGQPGCWNVYFATDDAQDLAAELAHSSGHLEFGPEAVGDTGVMVFFAPPGGGTTGAWQAGSHFGAARSQETGALAWAELLTPEPQAAVGLFQQLFGHEVTEYPQDDGGTYTTLMVDGTEVAGIARVPGDAQDTLQPWWQVYFGVSDVAEAVKAAVAAGGVVLVAPDEGEPEDAEEAGTIATLRDPQGGVFSVLEV</sequence>
<evidence type="ECO:0000313" key="2">
    <source>
        <dbReference type="EMBL" id="GAA2137772.1"/>
    </source>
</evidence>
<dbReference type="PANTHER" id="PTHR33993:SF14">
    <property type="entry name" value="GB|AAF24581.1"/>
    <property type="match status" value="1"/>
</dbReference>